<dbReference type="Gene3D" id="3.90.1720.10">
    <property type="entry name" value="endopeptidase domain like (from Nostoc punctiforme)"/>
    <property type="match status" value="1"/>
</dbReference>
<proteinExistence type="inferred from homology"/>
<evidence type="ECO:0000256" key="5">
    <source>
        <dbReference type="SAM" id="SignalP"/>
    </source>
</evidence>
<gene>
    <name evidence="7" type="ORF">P9B03_20555</name>
</gene>
<evidence type="ECO:0000256" key="2">
    <source>
        <dbReference type="ARBA" id="ARBA00022670"/>
    </source>
</evidence>
<evidence type="ECO:0000256" key="1">
    <source>
        <dbReference type="ARBA" id="ARBA00007074"/>
    </source>
</evidence>
<sequence length="161" mass="17295">MSYNNILRNTLLTFLAALAIFLSPIGEEKASAADFTSNDFKTTAQKYLGVPYAYGGTSTRGFDCSGYVRTVFTDLGVSLPRTSASMYGVGTAVSKNDLIPGDLVFFNTSGNGISHVGVYLGGGKFIHSQTNIGVSVTDINDKWYWGSRYVGAKRVANVSFE</sequence>
<protein>
    <submittedName>
        <fullName evidence="7">C40 family peptidase</fullName>
    </submittedName>
</protein>
<keyword evidence="3" id="KW-0378">Hydrolase</keyword>
<evidence type="ECO:0000313" key="7">
    <source>
        <dbReference type="EMBL" id="MEC1180846.1"/>
    </source>
</evidence>
<comment type="caution">
    <text evidence="7">The sequence shown here is derived from an EMBL/GenBank/DDBJ whole genome shotgun (WGS) entry which is preliminary data.</text>
</comment>
<accession>A0AAW9NW27</accession>
<feature type="chain" id="PRO_5044004382" evidence="5">
    <location>
        <begin position="33"/>
        <end position="161"/>
    </location>
</feature>
<evidence type="ECO:0000313" key="8">
    <source>
        <dbReference type="Proteomes" id="UP001344888"/>
    </source>
</evidence>
<dbReference type="Proteomes" id="UP001344888">
    <property type="component" value="Unassembled WGS sequence"/>
</dbReference>
<dbReference type="GO" id="GO:0008234">
    <property type="term" value="F:cysteine-type peptidase activity"/>
    <property type="evidence" value="ECO:0007669"/>
    <property type="project" value="UniProtKB-KW"/>
</dbReference>
<organism evidence="7 8">
    <name type="scientific">Metasolibacillus meyeri</name>
    <dbReference type="NCBI Taxonomy" id="1071052"/>
    <lineage>
        <taxon>Bacteria</taxon>
        <taxon>Bacillati</taxon>
        <taxon>Bacillota</taxon>
        <taxon>Bacilli</taxon>
        <taxon>Bacillales</taxon>
        <taxon>Caryophanaceae</taxon>
        <taxon>Metasolibacillus</taxon>
    </lineage>
</organism>
<keyword evidence="2" id="KW-0645">Protease</keyword>
<dbReference type="PANTHER" id="PTHR47053">
    <property type="entry name" value="MUREIN DD-ENDOPEPTIDASE MEPH-RELATED"/>
    <property type="match status" value="1"/>
</dbReference>
<dbReference type="AlphaFoldDB" id="A0AAW9NW27"/>
<dbReference type="InterPro" id="IPR051202">
    <property type="entry name" value="Peptidase_C40"/>
</dbReference>
<feature type="domain" description="NlpC/P60" evidence="6">
    <location>
        <begin position="34"/>
        <end position="156"/>
    </location>
</feature>
<evidence type="ECO:0000256" key="3">
    <source>
        <dbReference type="ARBA" id="ARBA00022801"/>
    </source>
</evidence>
<dbReference type="PROSITE" id="PS51935">
    <property type="entry name" value="NLPC_P60"/>
    <property type="match status" value="1"/>
</dbReference>
<feature type="signal peptide" evidence="5">
    <location>
        <begin position="1"/>
        <end position="32"/>
    </location>
</feature>
<evidence type="ECO:0000256" key="4">
    <source>
        <dbReference type="ARBA" id="ARBA00022807"/>
    </source>
</evidence>
<dbReference type="PANTHER" id="PTHR47053:SF1">
    <property type="entry name" value="MUREIN DD-ENDOPEPTIDASE MEPH-RELATED"/>
    <property type="match status" value="1"/>
</dbReference>
<keyword evidence="8" id="KW-1185">Reference proteome</keyword>
<keyword evidence="4" id="KW-0788">Thiol protease</keyword>
<comment type="similarity">
    <text evidence="1">Belongs to the peptidase C40 family.</text>
</comment>
<dbReference type="RefSeq" id="WP_326125317.1">
    <property type="nucleotide sequence ID" value="NZ_JARSFG010000049.1"/>
</dbReference>
<dbReference type="SUPFAM" id="SSF54001">
    <property type="entry name" value="Cysteine proteinases"/>
    <property type="match status" value="1"/>
</dbReference>
<dbReference type="InterPro" id="IPR000064">
    <property type="entry name" value="NLP_P60_dom"/>
</dbReference>
<name>A0AAW9NW27_9BACL</name>
<reference evidence="7 8" key="1">
    <citation type="submission" date="2023-03" db="EMBL/GenBank/DDBJ databases">
        <title>Bacillus Genome Sequencing.</title>
        <authorList>
            <person name="Dunlap C."/>
        </authorList>
    </citation>
    <scope>NUCLEOTIDE SEQUENCE [LARGE SCALE GENOMIC DNA]</scope>
    <source>
        <strain evidence="7 8">B-59205</strain>
    </source>
</reference>
<dbReference type="GO" id="GO:0006508">
    <property type="term" value="P:proteolysis"/>
    <property type="evidence" value="ECO:0007669"/>
    <property type="project" value="UniProtKB-KW"/>
</dbReference>
<dbReference type="Pfam" id="PF00877">
    <property type="entry name" value="NLPC_P60"/>
    <property type="match status" value="1"/>
</dbReference>
<keyword evidence="5" id="KW-0732">Signal</keyword>
<dbReference type="EMBL" id="JARSFG010000049">
    <property type="protein sequence ID" value="MEC1180846.1"/>
    <property type="molecule type" value="Genomic_DNA"/>
</dbReference>
<evidence type="ECO:0000259" key="6">
    <source>
        <dbReference type="PROSITE" id="PS51935"/>
    </source>
</evidence>
<dbReference type="InterPro" id="IPR038765">
    <property type="entry name" value="Papain-like_cys_pep_sf"/>
</dbReference>